<dbReference type="Gene3D" id="1.10.238.20">
    <property type="entry name" value="Pheromone/general odorant binding protein domain"/>
    <property type="match status" value="1"/>
</dbReference>
<accession>A0A7R9I4W3</accession>
<protein>
    <submittedName>
        <fullName evidence="2">Uncharacterized protein</fullName>
    </submittedName>
</protein>
<dbReference type="AlphaFoldDB" id="A0A7R9I4W3"/>
<proteinExistence type="predicted"/>
<dbReference type="GO" id="GO:0005549">
    <property type="term" value="F:odorant binding"/>
    <property type="evidence" value="ECO:0007669"/>
    <property type="project" value="InterPro"/>
</dbReference>
<organism evidence="2">
    <name type="scientific">Timema bartmani</name>
    <dbReference type="NCBI Taxonomy" id="61472"/>
    <lineage>
        <taxon>Eukaryota</taxon>
        <taxon>Metazoa</taxon>
        <taxon>Ecdysozoa</taxon>
        <taxon>Arthropoda</taxon>
        <taxon>Hexapoda</taxon>
        <taxon>Insecta</taxon>
        <taxon>Pterygota</taxon>
        <taxon>Neoptera</taxon>
        <taxon>Polyneoptera</taxon>
        <taxon>Phasmatodea</taxon>
        <taxon>Timematodea</taxon>
        <taxon>Timematoidea</taxon>
        <taxon>Timematidae</taxon>
        <taxon>Timema</taxon>
    </lineage>
</organism>
<sequence length="210" mass="23514">MIMWGVSLFLVIVVTLPLGIQVRSSPRWNKMVFTAINACKNVTAMNWEHEEDLVNSLLRGKLPGVGFPQCLLYCVCRNLGMVSSVTGLLSTHATLSAVGRLFSQEDRIDLADCIILVNRMATGLEISRCDQARWFLQCFNQRHVDLPALFHHTTRLCVAKRERAGRPPSSLACARRDLSSTPGITVEPQTHEFFSLLGPRADTKVFLFIK</sequence>
<dbReference type="EMBL" id="OD568156">
    <property type="protein sequence ID" value="CAD7446630.1"/>
    <property type="molecule type" value="Genomic_DNA"/>
</dbReference>
<gene>
    <name evidence="2" type="ORF">TBIB3V08_LOCUS8957</name>
</gene>
<name>A0A7R9I4W3_9NEOP</name>
<evidence type="ECO:0000256" key="1">
    <source>
        <dbReference type="SAM" id="SignalP"/>
    </source>
</evidence>
<evidence type="ECO:0000313" key="2">
    <source>
        <dbReference type="EMBL" id="CAD7446630.1"/>
    </source>
</evidence>
<keyword evidence="1" id="KW-0732">Signal</keyword>
<dbReference type="InterPro" id="IPR036728">
    <property type="entry name" value="PBP_GOBP_sf"/>
</dbReference>
<reference evidence="2" key="1">
    <citation type="submission" date="2020-11" db="EMBL/GenBank/DDBJ databases">
        <authorList>
            <person name="Tran Van P."/>
        </authorList>
    </citation>
    <scope>NUCLEOTIDE SEQUENCE</scope>
</reference>
<feature type="signal peptide" evidence="1">
    <location>
        <begin position="1"/>
        <end position="24"/>
    </location>
</feature>
<dbReference type="SUPFAM" id="SSF47565">
    <property type="entry name" value="Insect pheromone/odorant-binding proteins"/>
    <property type="match status" value="1"/>
</dbReference>
<feature type="chain" id="PRO_5031040806" evidence="1">
    <location>
        <begin position="25"/>
        <end position="210"/>
    </location>
</feature>